<protein>
    <submittedName>
        <fullName evidence="2">Uncharacterized protein</fullName>
    </submittedName>
</protein>
<keyword evidence="1" id="KW-0175">Coiled coil</keyword>
<feature type="coiled-coil region" evidence="1">
    <location>
        <begin position="37"/>
        <end position="88"/>
    </location>
</feature>
<evidence type="ECO:0000313" key="2">
    <source>
        <dbReference type="EMBL" id="CCC47261.1"/>
    </source>
</evidence>
<evidence type="ECO:0000256" key="1">
    <source>
        <dbReference type="SAM" id="Coils"/>
    </source>
</evidence>
<dbReference type="VEuPathDB" id="TriTrypDB:TvY486_0304340"/>
<name>G0TTI0_TRYVY</name>
<sequence>MPATDTDTVAVPDMIEAQLTLSYSRLTVLLRLIIDQGNAHEMDIDKMHHRLEALERENAVLRESVNSLTEERTRNSGIREMVEELNQKMSVLAVGFKENCAALEAIAKQNSACAEMLESKLKSESEIRRDELHQMNASFERLQEFSDAIEKNVCALNDFVALWGIQREEVRSLISGAKDCDQKKAADAYKAYLLSLPTFLSLSEELEVLRCMQKQQGSGTLAGRGALAALRRASRMESADATDDLSSNALKGTALSDRDFCDNAQARLSEQDKRLRSVEHDGTISSGRSPVMVPQFEVFTPKKRDDHHSLKEINERLHSLEVTVKSLVGPQSSVEQVKSVEGDGVTNVGGVRFPSQCMASSNDGEARPGTGGALLLGSCNGRNTNTEPPNVSPWQTPQEAEIWRRIERLEEASSALDARKADHRELGQLGEALQHAIREQLLLPTFSVPMHLTTLNSFTRSDAMIGVGVGTTATGRVSRIPESPKRSSRPIYVSGSAHFLRDMSGVRTAATFSSSQQ</sequence>
<accession>G0TTI0</accession>
<organism evidence="2">
    <name type="scientific">Trypanosoma vivax (strain Y486)</name>
    <dbReference type="NCBI Taxonomy" id="1055687"/>
    <lineage>
        <taxon>Eukaryota</taxon>
        <taxon>Discoba</taxon>
        <taxon>Euglenozoa</taxon>
        <taxon>Kinetoplastea</taxon>
        <taxon>Metakinetoplastina</taxon>
        <taxon>Trypanosomatida</taxon>
        <taxon>Trypanosomatidae</taxon>
        <taxon>Trypanosoma</taxon>
        <taxon>Duttonella</taxon>
    </lineage>
</organism>
<gene>
    <name evidence="2" type="ORF">TVY486_0304340</name>
</gene>
<proteinExistence type="predicted"/>
<dbReference type="AlphaFoldDB" id="G0TTI0"/>
<dbReference type="OMA" id="NAHEMDI"/>
<reference evidence="2" key="1">
    <citation type="journal article" date="2012" name="Proc. Natl. Acad. Sci. U.S.A.">
        <title>Antigenic diversity is generated by distinct evolutionary mechanisms in African trypanosome species.</title>
        <authorList>
            <person name="Jackson A.P."/>
            <person name="Berry A."/>
            <person name="Aslett M."/>
            <person name="Allison H.C."/>
            <person name="Burton P."/>
            <person name="Vavrova-Anderson J."/>
            <person name="Brown R."/>
            <person name="Browne H."/>
            <person name="Corton N."/>
            <person name="Hauser H."/>
            <person name="Gamble J."/>
            <person name="Gilderthorp R."/>
            <person name="Marcello L."/>
            <person name="McQuillan J."/>
            <person name="Otto T.D."/>
            <person name="Quail M.A."/>
            <person name="Sanders M.J."/>
            <person name="van Tonder A."/>
            <person name="Ginger M.L."/>
            <person name="Field M.C."/>
            <person name="Barry J.D."/>
            <person name="Hertz-Fowler C."/>
            <person name="Berriman M."/>
        </authorList>
    </citation>
    <scope>NUCLEOTIDE SEQUENCE</scope>
    <source>
        <strain evidence="2">Y486</strain>
    </source>
</reference>
<dbReference type="EMBL" id="HE573019">
    <property type="protein sequence ID" value="CCC47261.1"/>
    <property type="molecule type" value="Genomic_DNA"/>
</dbReference>